<sequence length="497" mass="53552">MRTLDGTNLTALAEHLAQQLVREAREPLHRQLYRQLRSAVRQGWLAPGSPLPASRSLAQELGLGRNTVLHAYEQLCAEGYCQGRPGAGTFVSLASPDQGPAPAADVPPTGAERGLARRAEALLEQITLRPEHPAAAFQPGLPDLAAFPWSLWWRLLHAQQKASTPAELGYRSDGGHPALRQALADYLRLSRGVNCTAEQILISGGMQQSLDLLARSLAEAGETAWIEEPGYSGAAQAFQAAGLACQPVPLDAGGLHWQGASLPRPRLIYVTPSHQYPLGCVMPLARRHALLAEAARQDAWIIEDDYDSEFRHTGQPLAALQGLDRQGRVLYLGTFSKVMFPALRLGYLVVPPALLAPLRSLQARLYRESDYPTQAALADFIRLGHFGSHLRRMRGVYARRQAKLRDVLHAELGDALQLMGGEAGMHMTARLPPGSDDRAISAALAKIGLCAPPLADYCLGTPPFPGLVLGYAGVAEDALLLNTVRLAAVLRGFGIGA</sequence>
<dbReference type="Pfam" id="PF00155">
    <property type="entry name" value="Aminotran_1_2"/>
    <property type="match status" value="1"/>
</dbReference>
<dbReference type="Gene3D" id="3.40.640.10">
    <property type="entry name" value="Type I PLP-dependent aspartate aminotransferase-like (Major domain)"/>
    <property type="match status" value="1"/>
</dbReference>
<name>A0A1K2HIB8_9NEIS</name>
<dbReference type="InterPro" id="IPR004839">
    <property type="entry name" value="Aminotransferase_I/II_large"/>
</dbReference>
<dbReference type="Proteomes" id="UP000186513">
    <property type="component" value="Unassembled WGS sequence"/>
</dbReference>
<dbReference type="PROSITE" id="PS50949">
    <property type="entry name" value="HTH_GNTR"/>
    <property type="match status" value="1"/>
</dbReference>
<dbReference type="InterPro" id="IPR000524">
    <property type="entry name" value="Tscrpt_reg_HTH_GntR"/>
</dbReference>
<evidence type="ECO:0000313" key="9">
    <source>
        <dbReference type="Proteomes" id="UP000186513"/>
    </source>
</evidence>
<dbReference type="STRING" id="1121279.SAMN02745887_02019"/>
<dbReference type="GO" id="GO:0003677">
    <property type="term" value="F:DNA binding"/>
    <property type="evidence" value="ECO:0007669"/>
    <property type="project" value="UniProtKB-KW"/>
</dbReference>
<evidence type="ECO:0000256" key="4">
    <source>
        <dbReference type="ARBA" id="ARBA00023015"/>
    </source>
</evidence>
<dbReference type="EMBL" id="FPKR01000007">
    <property type="protein sequence ID" value="SFZ76584.1"/>
    <property type="molecule type" value="Genomic_DNA"/>
</dbReference>
<reference evidence="8 9" key="1">
    <citation type="submission" date="2016-11" db="EMBL/GenBank/DDBJ databases">
        <authorList>
            <person name="Jaros S."/>
            <person name="Januszkiewicz K."/>
            <person name="Wedrychowicz H."/>
        </authorList>
    </citation>
    <scope>NUCLEOTIDE SEQUENCE [LARGE SCALE GENOMIC DNA]</scope>
    <source>
        <strain evidence="8 9">DSM 18899</strain>
    </source>
</reference>
<keyword evidence="9" id="KW-1185">Reference proteome</keyword>
<dbReference type="GO" id="GO:0003700">
    <property type="term" value="F:DNA-binding transcription factor activity"/>
    <property type="evidence" value="ECO:0007669"/>
    <property type="project" value="InterPro"/>
</dbReference>
<keyword evidence="5" id="KW-0238">DNA-binding</keyword>
<dbReference type="Pfam" id="PF00392">
    <property type="entry name" value="GntR"/>
    <property type="match status" value="1"/>
</dbReference>
<keyword evidence="6" id="KW-0804">Transcription</keyword>
<dbReference type="InterPro" id="IPR015424">
    <property type="entry name" value="PyrdxlP-dep_Trfase"/>
</dbReference>
<dbReference type="PANTHER" id="PTHR46577">
    <property type="entry name" value="HTH-TYPE TRANSCRIPTIONAL REGULATORY PROTEIN GABR"/>
    <property type="match status" value="1"/>
</dbReference>
<gene>
    <name evidence="8" type="ORF">SAMN02745887_02019</name>
</gene>
<dbReference type="CDD" id="cd00609">
    <property type="entry name" value="AAT_like"/>
    <property type="match status" value="1"/>
</dbReference>
<dbReference type="PANTHER" id="PTHR46577:SF1">
    <property type="entry name" value="HTH-TYPE TRANSCRIPTIONAL REGULATORY PROTEIN GABR"/>
    <property type="match status" value="1"/>
</dbReference>
<keyword evidence="3" id="KW-0663">Pyridoxal phosphate</keyword>
<dbReference type="GO" id="GO:0030170">
    <property type="term" value="F:pyridoxal phosphate binding"/>
    <property type="evidence" value="ECO:0007669"/>
    <property type="project" value="InterPro"/>
</dbReference>
<keyword evidence="4" id="KW-0805">Transcription regulation</keyword>
<dbReference type="CDD" id="cd07377">
    <property type="entry name" value="WHTH_GntR"/>
    <property type="match status" value="1"/>
</dbReference>
<evidence type="ECO:0000256" key="1">
    <source>
        <dbReference type="ARBA" id="ARBA00005384"/>
    </source>
</evidence>
<dbReference type="Gene3D" id="1.10.10.10">
    <property type="entry name" value="Winged helix-like DNA-binding domain superfamily/Winged helix DNA-binding domain"/>
    <property type="match status" value="1"/>
</dbReference>
<feature type="domain" description="HTH gntR-type" evidence="7">
    <location>
        <begin position="26"/>
        <end position="94"/>
    </location>
</feature>
<organism evidence="8 9">
    <name type="scientific">Chitinimonas taiwanensis DSM 18899</name>
    <dbReference type="NCBI Taxonomy" id="1121279"/>
    <lineage>
        <taxon>Bacteria</taxon>
        <taxon>Pseudomonadati</taxon>
        <taxon>Pseudomonadota</taxon>
        <taxon>Betaproteobacteria</taxon>
        <taxon>Neisseriales</taxon>
        <taxon>Chitinibacteraceae</taxon>
        <taxon>Chitinimonas</taxon>
    </lineage>
</organism>
<evidence type="ECO:0000256" key="2">
    <source>
        <dbReference type="ARBA" id="ARBA00021531"/>
    </source>
</evidence>
<dbReference type="SUPFAM" id="SSF53383">
    <property type="entry name" value="PLP-dependent transferases"/>
    <property type="match status" value="1"/>
</dbReference>
<comment type="similarity">
    <text evidence="1">In the C-terminal section; belongs to the class-I pyridoxal-phosphate-dependent aminotransferase family.</text>
</comment>
<evidence type="ECO:0000256" key="6">
    <source>
        <dbReference type="ARBA" id="ARBA00023163"/>
    </source>
</evidence>
<dbReference type="OrthoDB" id="9804020at2"/>
<evidence type="ECO:0000259" key="7">
    <source>
        <dbReference type="PROSITE" id="PS50949"/>
    </source>
</evidence>
<dbReference type="SMART" id="SM00345">
    <property type="entry name" value="HTH_GNTR"/>
    <property type="match status" value="1"/>
</dbReference>
<evidence type="ECO:0000256" key="5">
    <source>
        <dbReference type="ARBA" id="ARBA00023125"/>
    </source>
</evidence>
<dbReference type="InterPro" id="IPR036390">
    <property type="entry name" value="WH_DNA-bd_sf"/>
</dbReference>
<dbReference type="InterPro" id="IPR015421">
    <property type="entry name" value="PyrdxlP-dep_Trfase_major"/>
</dbReference>
<proteinExistence type="inferred from homology"/>
<dbReference type="SUPFAM" id="SSF46785">
    <property type="entry name" value="Winged helix' DNA-binding domain"/>
    <property type="match status" value="1"/>
</dbReference>
<evidence type="ECO:0000313" key="8">
    <source>
        <dbReference type="EMBL" id="SFZ76584.1"/>
    </source>
</evidence>
<protein>
    <recommendedName>
        <fullName evidence="2">Putative 8-amino-7-oxononanoate synthase</fullName>
    </recommendedName>
</protein>
<accession>A0A1K2HIB8</accession>
<dbReference type="InterPro" id="IPR036388">
    <property type="entry name" value="WH-like_DNA-bd_sf"/>
</dbReference>
<dbReference type="RefSeq" id="WP_072428526.1">
    <property type="nucleotide sequence ID" value="NZ_FPKR01000007.1"/>
</dbReference>
<dbReference type="AlphaFoldDB" id="A0A1K2HIB8"/>
<dbReference type="InterPro" id="IPR051446">
    <property type="entry name" value="HTH_trans_reg/aminotransferase"/>
</dbReference>
<evidence type="ECO:0000256" key="3">
    <source>
        <dbReference type="ARBA" id="ARBA00022898"/>
    </source>
</evidence>